<dbReference type="RefSeq" id="WP_016189071.1">
    <property type="nucleotide sequence ID" value="NZ_AOSG01000066.1"/>
</dbReference>
<sequence length="270" mass="28498">MRVSPGEQSAAQAREQEVLAALAALGGYFDLRLLTADAAPAGLRSFAELYDCPDVVAARMAWVADRFGPVEPRVAASVTHLGFAARLVSPALAAACAGVVVDIPPTSLLWEPNTEQVTSWLSGPYRFAAAPAAAAEVAQALAGTLLERHLVPLGAAVRDRTRISPRLLWGNVAAAVGGAVMMISLHRPEWVDRAAAVAAALLERPPLAGLGRLVQPDAGRPHRFFVRRSCCLYYRAPGGSKCGDCALLDEDTRARQWQEILSAGEGSAQA</sequence>
<gene>
    <name evidence="2" type="ORF">TM51_11798</name>
</gene>
<dbReference type="GO" id="GO:0051537">
    <property type="term" value="F:2 iron, 2 sulfur cluster binding"/>
    <property type="evidence" value="ECO:0007669"/>
    <property type="project" value="InterPro"/>
</dbReference>
<keyword evidence="3" id="KW-1185">Reference proteome</keyword>
<dbReference type="AlphaFoldDB" id="A0A9P2WQI5"/>
<dbReference type="EMBL" id="AOSG01000066">
    <property type="protein sequence ID" value="EOR70578.1"/>
    <property type="molecule type" value="Genomic_DNA"/>
</dbReference>
<name>A0A9P2WQI5_THEFU</name>
<evidence type="ECO:0000259" key="1">
    <source>
        <dbReference type="Pfam" id="PF11575"/>
    </source>
</evidence>
<proteinExistence type="predicted"/>
<dbReference type="PRINTS" id="PR01714">
    <property type="entry name" value="2FE2SRDCTASE"/>
</dbReference>
<feature type="domain" description="Ferric siderophore reductase C-terminal" evidence="1">
    <location>
        <begin position="227"/>
        <end position="247"/>
    </location>
</feature>
<reference evidence="2 3" key="1">
    <citation type="journal article" date="2013" name="Genome Announc.">
        <title>Draft Genome Sequence of the Lignocellulose Decomposer Thermobifida fusca Strain TM51.</title>
        <authorList>
            <person name="Toth A."/>
            <person name="Barna T."/>
            <person name="Nagy I."/>
            <person name="Horvath B."/>
            <person name="Nagy I."/>
            <person name="Tancsics A."/>
            <person name="Kriszt B."/>
            <person name="Baka E."/>
            <person name="Fekete C."/>
            <person name="Kukolya J."/>
        </authorList>
    </citation>
    <scope>NUCLEOTIDE SEQUENCE [LARGE SCALE GENOMIC DNA]</scope>
    <source>
        <strain evidence="2 3">TM51</strain>
    </source>
</reference>
<dbReference type="InterPro" id="IPR024726">
    <property type="entry name" value="FhuF_C"/>
</dbReference>
<evidence type="ECO:0000313" key="3">
    <source>
        <dbReference type="Proteomes" id="UP000014184"/>
    </source>
</evidence>
<organism evidence="2 3">
    <name type="scientific">Thermobifida fusca TM51</name>
    <dbReference type="NCBI Taxonomy" id="1169414"/>
    <lineage>
        <taxon>Bacteria</taxon>
        <taxon>Bacillati</taxon>
        <taxon>Actinomycetota</taxon>
        <taxon>Actinomycetes</taxon>
        <taxon>Streptosporangiales</taxon>
        <taxon>Nocardiopsidaceae</taxon>
        <taxon>Thermobifida</taxon>
    </lineage>
</organism>
<accession>A0A9P2WQI5</accession>
<evidence type="ECO:0000313" key="2">
    <source>
        <dbReference type="EMBL" id="EOR70578.1"/>
    </source>
</evidence>
<dbReference type="Pfam" id="PF11575">
    <property type="entry name" value="FhuF_C"/>
    <property type="match status" value="1"/>
</dbReference>
<protein>
    <recommendedName>
        <fullName evidence="1">Ferric siderophore reductase C-terminal domain-containing protein</fullName>
    </recommendedName>
</protein>
<comment type="caution">
    <text evidence="2">The sequence shown here is derived from an EMBL/GenBank/DDBJ whole genome shotgun (WGS) entry which is preliminary data.</text>
</comment>
<dbReference type="Proteomes" id="UP000014184">
    <property type="component" value="Unassembled WGS sequence"/>
</dbReference>
<dbReference type="InterPro" id="IPR008090">
    <property type="entry name" value="Fe_iron_reduct"/>
</dbReference>